<evidence type="ECO:0000256" key="1">
    <source>
        <dbReference type="SAM" id="SignalP"/>
    </source>
</evidence>
<sequence>MNFKKMMLALGTLASFGLVACGSDSSSSGPESDRSSSSAEHIVLPESNGDSLITVSSFKAAYATATSLKFTGSIAAVLSIDTTTVIDSVQFKLGNESGYASSSDFSFTQLTESVPMLSIGSVLNPTLDISSMAECGSFTVYLIVYGHNNDLKLVAKDSTVFTRSASQCATEESSSSVAASEDPELTSWEVTLSTVVTEANAVDLDSKTTYLSTDLVANAADIDLYLARESRAAVLYTNAAIEDGNVVDASMIAEETRSGFDYVSFNDPCHVSDFRYDSNALTISASDFELVTSYVVITSKFNAATGEGFFVVLPHSPMTAGTDVSIELTILGAY</sequence>
<accession>A0A2M9A5E6</accession>
<gene>
    <name evidence="2" type="ORF">BGX16_0818</name>
</gene>
<comment type="caution">
    <text evidence="2">The sequence shown here is derived from an EMBL/GenBank/DDBJ whole genome shotgun (WGS) entry which is preliminary data.</text>
</comment>
<protein>
    <recommendedName>
        <fullName evidence="4">Lipoprotein</fullName>
    </recommendedName>
</protein>
<keyword evidence="1" id="KW-0732">Signal</keyword>
<keyword evidence="3" id="KW-1185">Reference proteome</keyword>
<feature type="signal peptide" evidence="1">
    <location>
        <begin position="1"/>
        <end position="20"/>
    </location>
</feature>
<evidence type="ECO:0000313" key="3">
    <source>
        <dbReference type="Proteomes" id="UP000231134"/>
    </source>
</evidence>
<dbReference type="Proteomes" id="UP000231134">
    <property type="component" value="Unassembled WGS sequence"/>
</dbReference>
<name>A0A2M9A5E6_9BACT</name>
<dbReference type="OrthoDB" id="9814671at2"/>
<feature type="chain" id="PRO_5014870396" description="Lipoprotein" evidence="1">
    <location>
        <begin position="21"/>
        <end position="334"/>
    </location>
</feature>
<reference evidence="2 3" key="1">
    <citation type="submission" date="2017-11" db="EMBL/GenBank/DDBJ databases">
        <title>Animal gut microbial communities from fecal samples from Wisconsin, USA.</title>
        <authorList>
            <person name="Neumann A."/>
        </authorList>
    </citation>
    <scope>NUCLEOTIDE SEQUENCE [LARGE SCALE GENOMIC DNA]</scope>
    <source>
        <strain evidence="2 3">UWS3</strain>
    </source>
</reference>
<evidence type="ECO:0008006" key="4">
    <source>
        <dbReference type="Google" id="ProtNLM"/>
    </source>
</evidence>
<dbReference type="EMBL" id="PGEX01000001">
    <property type="protein sequence ID" value="PJJ40867.1"/>
    <property type="molecule type" value="Genomic_DNA"/>
</dbReference>
<proteinExistence type="predicted"/>
<dbReference type="RefSeq" id="WP_157797858.1">
    <property type="nucleotide sequence ID" value="NZ_PGEX01000001.1"/>
</dbReference>
<evidence type="ECO:0000313" key="2">
    <source>
        <dbReference type="EMBL" id="PJJ40867.1"/>
    </source>
</evidence>
<dbReference type="AlphaFoldDB" id="A0A2M9A5E6"/>
<dbReference type="PROSITE" id="PS51257">
    <property type="entry name" value="PROKAR_LIPOPROTEIN"/>
    <property type="match status" value="1"/>
</dbReference>
<organism evidence="2 3">
    <name type="scientific">Hallerella succinigenes</name>
    <dbReference type="NCBI Taxonomy" id="1896222"/>
    <lineage>
        <taxon>Bacteria</taxon>
        <taxon>Pseudomonadati</taxon>
        <taxon>Fibrobacterota</taxon>
        <taxon>Fibrobacteria</taxon>
        <taxon>Fibrobacterales</taxon>
        <taxon>Fibrobacteraceae</taxon>
        <taxon>Hallerella</taxon>
    </lineage>
</organism>